<dbReference type="RefSeq" id="WP_046586153.1">
    <property type="nucleotide sequence ID" value="NZ_LAVA02000019.1"/>
</dbReference>
<name>A0A1J4P0K9_9ACTN</name>
<dbReference type="EMBL" id="LAVA02000019">
    <property type="protein sequence ID" value="OIJ68136.1"/>
    <property type="molecule type" value="Genomic_DNA"/>
</dbReference>
<evidence type="ECO:0000313" key="1">
    <source>
        <dbReference type="EMBL" id="OIJ68136.1"/>
    </source>
</evidence>
<proteinExistence type="predicted"/>
<protein>
    <submittedName>
        <fullName evidence="1">Uncharacterized protein</fullName>
    </submittedName>
</protein>
<comment type="caution">
    <text evidence="1">The sequence shown here is derived from an EMBL/GenBank/DDBJ whole genome shotgun (WGS) entry which is preliminary data.</text>
</comment>
<sequence length="143" mass="15381">MDRHGDLAEATVRLWHDEPSGVRMTEAETAALTEELAGLAVHRVTPLPAGPAPAGTRSAEAWETAALVITLRAAPTLVRSLVALLQDWLRRRNSGSIELKLGAHELRLTSTGRAAQREAIEGFFTAIEQDRDAARAVESGDHG</sequence>
<keyword evidence="2" id="KW-1185">Reference proteome</keyword>
<dbReference type="Proteomes" id="UP000034196">
    <property type="component" value="Unassembled WGS sequence"/>
</dbReference>
<evidence type="ECO:0000313" key="2">
    <source>
        <dbReference type="Proteomes" id="UP000034196"/>
    </source>
</evidence>
<accession>A0A1J4P0K9</accession>
<organism evidence="1 2">
    <name type="scientific">Streptomyces mangrovisoli</name>
    <dbReference type="NCBI Taxonomy" id="1428628"/>
    <lineage>
        <taxon>Bacteria</taxon>
        <taxon>Bacillati</taxon>
        <taxon>Actinomycetota</taxon>
        <taxon>Actinomycetes</taxon>
        <taxon>Kitasatosporales</taxon>
        <taxon>Streptomycetaceae</taxon>
        <taxon>Streptomyces</taxon>
    </lineage>
</organism>
<gene>
    <name evidence="1" type="ORF">WN71_010145</name>
</gene>
<reference evidence="1" key="1">
    <citation type="submission" date="2016-10" db="EMBL/GenBank/DDBJ databases">
        <title>Genome sequence of Streptomyces mangrovisoli MUSC 149.</title>
        <authorList>
            <person name="Lee L.-H."/>
            <person name="Ser H.-L."/>
        </authorList>
    </citation>
    <scope>NUCLEOTIDE SEQUENCE [LARGE SCALE GENOMIC DNA]</scope>
    <source>
        <strain evidence="1">MUSC 149</strain>
    </source>
</reference>
<dbReference type="OrthoDB" id="3871512at2"/>
<dbReference type="STRING" id="1428628.WN71_010145"/>
<dbReference type="AlphaFoldDB" id="A0A1J4P0K9"/>